<dbReference type="EMBL" id="CP053562">
    <property type="protein sequence ID" value="QPZ92536.1"/>
    <property type="molecule type" value="Genomic_DNA"/>
</dbReference>
<dbReference type="RefSeq" id="WP_133051968.1">
    <property type="nucleotide sequence ID" value="NZ_CP053562.1"/>
</dbReference>
<protein>
    <submittedName>
        <fullName evidence="1">Uncharacterized protein</fullName>
    </submittedName>
</protein>
<evidence type="ECO:0000313" key="1">
    <source>
        <dbReference type="EMBL" id="QPZ92536.1"/>
    </source>
</evidence>
<gene>
    <name evidence="1" type="ORF">AKL02_017655</name>
</gene>
<evidence type="ECO:0000313" key="2">
    <source>
        <dbReference type="Proteomes" id="UP000192422"/>
    </source>
</evidence>
<keyword evidence="2" id="KW-1185">Reference proteome</keyword>
<proteinExistence type="predicted"/>
<name>A0ABX6YXT0_9RHOB</name>
<sequence length="170" mass="19510">MRKTAITYASYHPMTISGIAEHLSVTRKTATKVVGEISCEMMPGGRVNFVDLLRRVWRLHQIPSAELPQLQRPLLSVKQLAEMAGVEEHTIRRAGNERDPKWRLPHHADLGPRIRRYLPAHVDAWRLSEPFEWWLEPRFGKAVRLVDTTGGDTAKASTMLYLRNKEQSGY</sequence>
<organism evidence="1 2">
    <name type="scientific">Thioclava electrotropha</name>
    <dbReference type="NCBI Taxonomy" id="1549850"/>
    <lineage>
        <taxon>Bacteria</taxon>
        <taxon>Pseudomonadati</taxon>
        <taxon>Pseudomonadota</taxon>
        <taxon>Alphaproteobacteria</taxon>
        <taxon>Rhodobacterales</taxon>
        <taxon>Paracoccaceae</taxon>
        <taxon>Thioclava</taxon>
    </lineage>
</organism>
<accession>A0ABX6YXT0</accession>
<dbReference type="Proteomes" id="UP000192422">
    <property type="component" value="Chromosome"/>
</dbReference>
<reference evidence="1 2" key="1">
    <citation type="submission" date="2020-05" db="EMBL/GenBank/DDBJ databases">
        <title>Thioclava electrotropha strain Elox9 finished genome.</title>
        <authorList>
            <person name="Rowe A.R."/>
            <person name="Wilbanks E.G."/>
        </authorList>
    </citation>
    <scope>NUCLEOTIDE SEQUENCE [LARGE SCALE GENOMIC DNA]</scope>
    <source>
        <strain evidence="1 2">Elox9</strain>
    </source>
</reference>